<evidence type="ECO:0000313" key="1">
    <source>
        <dbReference type="EMBL" id="GAA0874735.1"/>
    </source>
</evidence>
<proteinExistence type="predicted"/>
<comment type="caution">
    <text evidence="1">The sequence shown here is derived from an EMBL/GenBank/DDBJ whole genome shotgun (WGS) entry which is preliminary data.</text>
</comment>
<name>A0ABP3XZH4_9FLAO</name>
<dbReference type="EMBL" id="BAAAFH010000003">
    <property type="protein sequence ID" value="GAA0874735.1"/>
    <property type="molecule type" value="Genomic_DNA"/>
</dbReference>
<accession>A0ABP3XZH4</accession>
<keyword evidence="2" id="KW-1185">Reference proteome</keyword>
<evidence type="ECO:0000313" key="2">
    <source>
        <dbReference type="Proteomes" id="UP001501126"/>
    </source>
</evidence>
<sequence>MVGWSQFSLRTIQEIPLVKDAFRVDELGYFTFFDQDMIEKYDTSNVLLFRQSLKSTGRIENIDVSNPMKPLVFFEAQQSVLFLDNTLTPYQASQQLSSLGVSYGTEICYSNQPDRFWVYDQDNSRLLLFKNDGRKHLETENLMGLLDIQSPVQLLEKNNLLYLVDEFHGIFIFDMYGTFVDFIDLPEVQWIQAGENNLYFVKDKKLWSFNRKTAQFFSTDEVPVTSPYFQYSKNRFYLIQDKTIRICEIIKSKK</sequence>
<protein>
    <submittedName>
        <fullName evidence="1">Uncharacterized protein</fullName>
    </submittedName>
</protein>
<reference evidence="2" key="1">
    <citation type="journal article" date="2019" name="Int. J. Syst. Evol. Microbiol.">
        <title>The Global Catalogue of Microorganisms (GCM) 10K type strain sequencing project: providing services to taxonomists for standard genome sequencing and annotation.</title>
        <authorList>
            <consortium name="The Broad Institute Genomics Platform"/>
            <consortium name="The Broad Institute Genome Sequencing Center for Infectious Disease"/>
            <person name="Wu L."/>
            <person name="Ma J."/>
        </authorList>
    </citation>
    <scope>NUCLEOTIDE SEQUENCE [LARGE SCALE GENOMIC DNA]</scope>
    <source>
        <strain evidence="2">JCM 16083</strain>
    </source>
</reference>
<dbReference type="Proteomes" id="UP001501126">
    <property type="component" value="Unassembled WGS sequence"/>
</dbReference>
<organism evidence="1 2">
    <name type="scientific">Wandonia haliotis</name>
    <dbReference type="NCBI Taxonomy" id="574963"/>
    <lineage>
        <taxon>Bacteria</taxon>
        <taxon>Pseudomonadati</taxon>
        <taxon>Bacteroidota</taxon>
        <taxon>Flavobacteriia</taxon>
        <taxon>Flavobacteriales</taxon>
        <taxon>Crocinitomicaceae</taxon>
        <taxon>Wandonia</taxon>
    </lineage>
</organism>
<dbReference type="SUPFAM" id="SSF63829">
    <property type="entry name" value="Calcium-dependent phosphotriesterase"/>
    <property type="match status" value="1"/>
</dbReference>
<gene>
    <name evidence="1" type="ORF">GCM10009118_11430</name>
</gene>